<proteinExistence type="predicted"/>
<evidence type="ECO:0000313" key="1">
    <source>
        <dbReference type="EMBL" id="CBA04048.1"/>
    </source>
</evidence>
<dbReference type="AlphaFoldDB" id="C6SAM7"/>
<accession>C6SAM7</accession>
<dbReference type="EMBL" id="AM889137">
    <property type="protein sequence ID" value="CBA04048.1"/>
    <property type="molecule type" value="Genomic_DNA"/>
</dbReference>
<feature type="non-terminal residue" evidence="1">
    <location>
        <position position="41"/>
    </location>
</feature>
<sequence length="41" mass="4419">MFACEYAEYAVVVADKPSGKLFSVIAEKTALKPLIGIGMEK</sequence>
<gene>
    <name evidence="1" type="ORF">NME_0338</name>
</gene>
<organism evidence="1">
    <name type="scientific">Neisseria meningitidis alpha153</name>
    <dbReference type="NCBI Taxonomy" id="663926"/>
    <lineage>
        <taxon>Bacteria</taxon>
        <taxon>Pseudomonadati</taxon>
        <taxon>Pseudomonadota</taxon>
        <taxon>Betaproteobacteria</taxon>
        <taxon>Neisseriales</taxon>
        <taxon>Neisseriaceae</taxon>
        <taxon>Neisseria</taxon>
    </lineage>
</organism>
<reference evidence="1" key="1">
    <citation type="journal article" date="2008" name="Proc. Natl. Acad. Sci. U.S.A.">
        <title>Whole-genome comparison of disease and carriage strains provides insights into virulence evolution in Neisseria meningitidis.</title>
        <authorList>
            <person name="Schoen C."/>
            <person name="Blom J."/>
            <person name="Claus H."/>
            <person name="Schramm-Glueck A."/>
            <person name="Brandt P."/>
            <person name="Mueller T."/>
            <person name="Goesmann A."/>
            <person name="Joseph B."/>
            <person name="Konietzny S."/>
            <person name="Kurzai O."/>
            <person name="Schmitt C."/>
            <person name="Friedrich T."/>
            <person name="Linke B."/>
            <person name="Vogel U."/>
            <person name="Frosch M."/>
        </authorList>
    </citation>
    <scope>NUCLEOTIDE SEQUENCE</scope>
    <source>
        <strain evidence="1">Alpha153</strain>
    </source>
</reference>
<protein>
    <submittedName>
        <fullName evidence="1">Uncharacterized protein</fullName>
    </submittedName>
</protein>
<name>C6SAM7_NEIME</name>